<dbReference type="GO" id="GO:0006631">
    <property type="term" value="P:fatty acid metabolic process"/>
    <property type="evidence" value="ECO:0007669"/>
    <property type="project" value="InterPro"/>
</dbReference>
<evidence type="ECO:0000259" key="3">
    <source>
        <dbReference type="Pfam" id="PF02737"/>
    </source>
</evidence>
<dbReference type="SUPFAM" id="SSF48179">
    <property type="entry name" value="6-phosphogluconate dehydrogenase C-terminal domain-like"/>
    <property type="match status" value="1"/>
</dbReference>
<dbReference type="InterPro" id="IPR000033">
    <property type="entry name" value="LDLR_classB_rpt"/>
</dbReference>
<dbReference type="GO" id="GO:0070403">
    <property type="term" value="F:NAD+ binding"/>
    <property type="evidence" value="ECO:0007669"/>
    <property type="project" value="InterPro"/>
</dbReference>
<dbReference type="AlphaFoldDB" id="A0A4V4KXM1"/>
<feature type="domain" description="3-hydroxyacyl-CoA dehydrogenase NAD binding" evidence="3">
    <location>
        <begin position="16"/>
        <end position="182"/>
    </location>
</feature>
<name>A0A4V4KXM1_AURPU</name>
<organism evidence="4 5">
    <name type="scientific">Aureobasidium pullulans</name>
    <name type="common">Black yeast</name>
    <name type="synonym">Pullularia pullulans</name>
    <dbReference type="NCBI Taxonomy" id="5580"/>
    <lineage>
        <taxon>Eukaryota</taxon>
        <taxon>Fungi</taxon>
        <taxon>Dikarya</taxon>
        <taxon>Ascomycota</taxon>
        <taxon>Pezizomycotina</taxon>
        <taxon>Dothideomycetes</taxon>
        <taxon>Dothideomycetidae</taxon>
        <taxon>Dothideales</taxon>
        <taxon>Saccotheciaceae</taxon>
        <taxon>Aureobasidium</taxon>
    </lineage>
</organism>
<dbReference type="EMBL" id="QZBT01000415">
    <property type="protein sequence ID" value="THZ69956.1"/>
    <property type="molecule type" value="Genomic_DNA"/>
</dbReference>
<dbReference type="InterPro" id="IPR036291">
    <property type="entry name" value="NAD(P)-bd_dom_sf"/>
</dbReference>
<dbReference type="InterPro" id="IPR008927">
    <property type="entry name" value="6-PGluconate_DH-like_C_sf"/>
</dbReference>
<reference evidence="4 5" key="1">
    <citation type="submission" date="2018-10" db="EMBL/GenBank/DDBJ databases">
        <title>Fifty Aureobasidium pullulans genomes reveal a recombining polyextremotolerant generalist.</title>
        <authorList>
            <person name="Gostincar C."/>
            <person name="Turk M."/>
            <person name="Zajc J."/>
            <person name="Gunde-Cimerman N."/>
        </authorList>
    </citation>
    <scope>NUCLEOTIDE SEQUENCE [LARGE SCALE GENOMIC DNA]</scope>
    <source>
        <strain evidence="4 5">EXF-3403</strain>
    </source>
</reference>
<evidence type="ECO:0000256" key="1">
    <source>
        <dbReference type="ARBA" id="ARBA00023002"/>
    </source>
</evidence>
<dbReference type="Gene3D" id="2.120.10.30">
    <property type="entry name" value="TolB, C-terminal domain"/>
    <property type="match status" value="2"/>
</dbReference>
<dbReference type="Pfam" id="PF00725">
    <property type="entry name" value="3HCDH"/>
    <property type="match status" value="1"/>
</dbReference>
<proteinExistence type="predicted"/>
<protein>
    <submittedName>
        <fullName evidence="4">Putative 3-hydroxyacyl-CoA dehydrogenase</fullName>
    </submittedName>
</protein>
<dbReference type="SUPFAM" id="SSF63825">
    <property type="entry name" value="YWTD domain"/>
    <property type="match status" value="1"/>
</dbReference>
<dbReference type="GO" id="GO:0016616">
    <property type="term" value="F:oxidoreductase activity, acting on the CH-OH group of donors, NAD or NADP as acceptor"/>
    <property type="evidence" value="ECO:0007669"/>
    <property type="project" value="InterPro"/>
</dbReference>
<dbReference type="SUPFAM" id="SSF51735">
    <property type="entry name" value="NAD(P)-binding Rossmann-fold domains"/>
    <property type="match status" value="1"/>
</dbReference>
<dbReference type="Proteomes" id="UP000310039">
    <property type="component" value="Unassembled WGS sequence"/>
</dbReference>
<dbReference type="InterPro" id="IPR006176">
    <property type="entry name" value="3-OHacyl-CoA_DH_NAD-bd"/>
</dbReference>
<evidence type="ECO:0000313" key="5">
    <source>
        <dbReference type="Proteomes" id="UP000310039"/>
    </source>
</evidence>
<dbReference type="InterPro" id="IPR011042">
    <property type="entry name" value="6-blade_b-propeller_TolB-like"/>
</dbReference>
<dbReference type="PANTHER" id="PTHR48075:SF3">
    <property type="entry name" value="3-HYDROXYACYL-COA DEHYDROGENASE"/>
    <property type="match status" value="1"/>
</dbReference>
<dbReference type="PANTHER" id="PTHR48075">
    <property type="entry name" value="3-HYDROXYACYL-COA DEHYDROGENASE FAMILY PROTEIN"/>
    <property type="match status" value="1"/>
</dbReference>
<sequence length="610" mass="67657">MANTWTPPKAYETRPVVLLGGGVLGRRIATCWCSAGYDVVVRDPNQQQCDDALQYIVENVDSYSKSAATGRPIGKASAYTSLDTAVKDAWIIFEAVPERLDIKIDIFAELERLAPEDCILASNSSSYKSGEMLEKVKDATKARILNTHYMMPPVVRVVELMTDGFTAPEIFPWLAERHAEAGLSPYVARKESTGFIFNRVWAAIKRECMTILAEEVSTPEQIDKIWVEMFSKSATGPCELMDTVGLDTVAFIEDHYVHERGLSSEKTVDFLKANYLDQGRLGKKSSKGGFYPPAAKEDASPKESAPERKILVLDIGLGQPMKEKNIMSAGRILEISLDGKKTRTLVDNLALPDGIDVCHKTQRMFWTNMGVPNKNDGSVMSANLDGSDTKTIVQPGSIHTPKQLFFEKSSQKLYICDREGLRVFRCNTDGSELEVIVRTADWTDKAAQSELRNWCVGISAAPKYGKFFWTQKGPSKGNMGCIYSANIDMPTGETADNRTDIQCIVSGLPECIDLDLDEEADLMYWSDRGEMPFGNSLYRAQLDKAGNVVSKHEIIARNFDEAIGVKIDAKNDSIYATDLGGSLWKCKLDGSMKQRIYEEETASFTGLTMT</sequence>
<accession>A0A4V4KXM1</accession>
<evidence type="ECO:0000259" key="2">
    <source>
        <dbReference type="Pfam" id="PF00725"/>
    </source>
</evidence>
<dbReference type="SMART" id="SM00135">
    <property type="entry name" value="LY"/>
    <property type="match status" value="3"/>
</dbReference>
<dbReference type="InterPro" id="IPR013328">
    <property type="entry name" value="6PGD_dom2"/>
</dbReference>
<dbReference type="InterPro" id="IPR006108">
    <property type="entry name" value="3HC_DH_C"/>
</dbReference>
<dbReference type="Gene3D" id="1.10.1040.10">
    <property type="entry name" value="N-(1-d-carboxylethyl)-l-norvaline Dehydrogenase, domain 2"/>
    <property type="match status" value="1"/>
</dbReference>
<evidence type="ECO:0000313" key="4">
    <source>
        <dbReference type="EMBL" id="THZ69956.1"/>
    </source>
</evidence>
<keyword evidence="1" id="KW-0560">Oxidoreductase</keyword>
<dbReference type="Gene3D" id="3.40.50.720">
    <property type="entry name" value="NAD(P)-binding Rossmann-like Domain"/>
    <property type="match status" value="1"/>
</dbReference>
<dbReference type="Pfam" id="PF02737">
    <property type="entry name" value="3HCDH_N"/>
    <property type="match status" value="1"/>
</dbReference>
<comment type="caution">
    <text evidence="4">The sequence shown here is derived from an EMBL/GenBank/DDBJ whole genome shotgun (WGS) entry which is preliminary data.</text>
</comment>
<gene>
    <name evidence="4" type="ORF">D6C84_10479</name>
</gene>
<feature type="domain" description="3-hydroxyacyl-CoA dehydrogenase C-terminal" evidence="2">
    <location>
        <begin position="194"/>
        <end position="289"/>
    </location>
</feature>